<comment type="caution">
    <text evidence="1">The sequence shown here is derived from an EMBL/GenBank/DDBJ whole genome shotgun (WGS) entry which is preliminary data.</text>
</comment>
<gene>
    <name evidence="1" type="ORF">KGM_204115</name>
</gene>
<name>A0A212EM95_DANPL</name>
<sequence length="124" mass="13890">MWTLRSVQEEGSGSPRTTLGFDEKFLSAEVSPKLTSTTHRCWYYELAEAIMVTDSSVTLQDVVVPTTTKTNGCQKNKQRWALLFLTETQASHSGEISCLHCRGYRLELDLRLTISATDGDILIC</sequence>
<protein>
    <submittedName>
        <fullName evidence="1">Uncharacterized protein</fullName>
    </submittedName>
</protein>
<proteinExistence type="predicted"/>
<accession>A0A212EM95</accession>
<dbReference type="Proteomes" id="UP000007151">
    <property type="component" value="Unassembled WGS sequence"/>
</dbReference>
<organism evidence="1 2">
    <name type="scientific">Danaus plexippus plexippus</name>
    <dbReference type="NCBI Taxonomy" id="278856"/>
    <lineage>
        <taxon>Eukaryota</taxon>
        <taxon>Metazoa</taxon>
        <taxon>Ecdysozoa</taxon>
        <taxon>Arthropoda</taxon>
        <taxon>Hexapoda</taxon>
        <taxon>Insecta</taxon>
        <taxon>Pterygota</taxon>
        <taxon>Neoptera</taxon>
        <taxon>Endopterygota</taxon>
        <taxon>Lepidoptera</taxon>
        <taxon>Glossata</taxon>
        <taxon>Ditrysia</taxon>
        <taxon>Papilionoidea</taxon>
        <taxon>Nymphalidae</taxon>
        <taxon>Danainae</taxon>
        <taxon>Danaini</taxon>
        <taxon>Danaina</taxon>
        <taxon>Danaus</taxon>
        <taxon>Danaus</taxon>
    </lineage>
</organism>
<dbReference type="EMBL" id="AGBW02013858">
    <property type="protein sequence ID" value="OWR42614.1"/>
    <property type="molecule type" value="Genomic_DNA"/>
</dbReference>
<dbReference type="InParanoid" id="A0A212EM95"/>
<evidence type="ECO:0000313" key="1">
    <source>
        <dbReference type="EMBL" id="OWR42614.1"/>
    </source>
</evidence>
<dbReference type="AlphaFoldDB" id="A0A212EM95"/>
<reference evidence="1 2" key="1">
    <citation type="journal article" date="2011" name="Cell">
        <title>The monarch butterfly genome yields insights into long-distance migration.</title>
        <authorList>
            <person name="Zhan S."/>
            <person name="Merlin C."/>
            <person name="Boore J.L."/>
            <person name="Reppert S.M."/>
        </authorList>
    </citation>
    <scope>NUCLEOTIDE SEQUENCE [LARGE SCALE GENOMIC DNA]</scope>
    <source>
        <strain evidence="1">F-2</strain>
    </source>
</reference>
<dbReference type="KEGG" id="dpl:KGM_204115"/>
<keyword evidence="2" id="KW-1185">Reference proteome</keyword>
<evidence type="ECO:0000313" key="2">
    <source>
        <dbReference type="Proteomes" id="UP000007151"/>
    </source>
</evidence>